<keyword evidence="3" id="KW-1185">Reference proteome</keyword>
<dbReference type="Proteomes" id="UP001500151">
    <property type="component" value="Unassembled WGS sequence"/>
</dbReference>
<dbReference type="Gene3D" id="2.70.70.10">
    <property type="entry name" value="Glucose Permease (Domain IIA)"/>
    <property type="match status" value="1"/>
</dbReference>
<organism evidence="2 3">
    <name type="scientific">Streptomyces vastus</name>
    <dbReference type="NCBI Taxonomy" id="285451"/>
    <lineage>
        <taxon>Bacteria</taxon>
        <taxon>Bacillati</taxon>
        <taxon>Actinomycetota</taxon>
        <taxon>Actinomycetes</taxon>
        <taxon>Kitasatosporales</taxon>
        <taxon>Streptomycetaceae</taxon>
        <taxon>Streptomyces</taxon>
    </lineage>
</organism>
<feature type="region of interest" description="Disordered" evidence="1">
    <location>
        <begin position="1"/>
        <end position="60"/>
    </location>
</feature>
<name>A0ABP6D098_9ACTN</name>
<reference evidence="3" key="1">
    <citation type="journal article" date="2019" name="Int. J. Syst. Evol. Microbiol.">
        <title>The Global Catalogue of Microorganisms (GCM) 10K type strain sequencing project: providing services to taxonomists for standard genome sequencing and annotation.</title>
        <authorList>
            <consortium name="The Broad Institute Genomics Platform"/>
            <consortium name="The Broad Institute Genome Sequencing Center for Infectious Disease"/>
            <person name="Wu L."/>
            <person name="Ma J."/>
        </authorList>
    </citation>
    <scope>NUCLEOTIDE SEQUENCE [LARGE SCALE GENOMIC DNA]</scope>
    <source>
        <strain evidence="3">JCM 4524</strain>
    </source>
</reference>
<comment type="caution">
    <text evidence="2">The sequence shown here is derived from an EMBL/GenBank/DDBJ whole genome shotgun (WGS) entry which is preliminary data.</text>
</comment>
<dbReference type="EMBL" id="BAAASJ010000022">
    <property type="protein sequence ID" value="GAA2630482.1"/>
    <property type="molecule type" value="Genomic_DNA"/>
</dbReference>
<dbReference type="CDD" id="cd12797">
    <property type="entry name" value="M23_peptidase"/>
    <property type="match status" value="1"/>
</dbReference>
<gene>
    <name evidence="2" type="ORF">GCM10010307_22260</name>
</gene>
<protein>
    <submittedName>
        <fullName evidence="2">Uncharacterized protein</fullName>
    </submittedName>
</protein>
<accession>A0ABP6D098</accession>
<proteinExistence type="predicted"/>
<evidence type="ECO:0000313" key="2">
    <source>
        <dbReference type="EMBL" id="GAA2630482.1"/>
    </source>
</evidence>
<evidence type="ECO:0000256" key="1">
    <source>
        <dbReference type="SAM" id="MobiDB-lite"/>
    </source>
</evidence>
<sequence length="60" mass="6191">MGSGEPRERPGGIAHLSKISVSKGQTVKARQEIGLSGATATCPARTCTSKPAQDPRTDPT</sequence>
<feature type="compositionally biased region" description="Basic and acidic residues" evidence="1">
    <location>
        <begin position="1"/>
        <end position="10"/>
    </location>
</feature>
<dbReference type="InterPro" id="IPR011055">
    <property type="entry name" value="Dup_hybrid_motif"/>
</dbReference>
<evidence type="ECO:0000313" key="3">
    <source>
        <dbReference type="Proteomes" id="UP001500151"/>
    </source>
</evidence>
<dbReference type="SUPFAM" id="SSF51261">
    <property type="entry name" value="Duplicated hybrid motif"/>
    <property type="match status" value="1"/>
</dbReference>